<dbReference type="KEGG" id="ovi:T265_11097"/>
<dbReference type="Gene3D" id="3.30.740.10">
    <property type="entry name" value="Protein Inhibitor Of Neuronal Nitric Oxide Synthase"/>
    <property type="match status" value="1"/>
</dbReference>
<keyword evidence="6" id="KW-0509">mRNA transport</keyword>
<evidence type="ECO:0000256" key="6">
    <source>
        <dbReference type="ARBA" id="ARBA00022816"/>
    </source>
</evidence>
<keyword evidence="3" id="KW-0813">Transport</keyword>
<proteinExistence type="inferred from homology"/>
<evidence type="ECO:0000256" key="3">
    <source>
        <dbReference type="ARBA" id="ARBA00022448"/>
    </source>
</evidence>
<dbReference type="Proteomes" id="UP000054324">
    <property type="component" value="Unassembled WGS sequence"/>
</dbReference>
<evidence type="ECO:0000256" key="10">
    <source>
        <dbReference type="RuleBase" id="RU365010"/>
    </source>
</evidence>
<dbReference type="GO" id="GO:0005874">
    <property type="term" value="C:microtubule"/>
    <property type="evidence" value="ECO:0007669"/>
    <property type="project" value="UniProtKB-KW"/>
</dbReference>
<evidence type="ECO:0000313" key="12">
    <source>
        <dbReference type="Proteomes" id="UP000054324"/>
    </source>
</evidence>
<dbReference type="STRING" id="6198.A0A074Z489"/>
<dbReference type="GO" id="GO:0045505">
    <property type="term" value="F:dynein intermediate chain binding"/>
    <property type="evidence" value="ECO:0007669"/>
    <property type="project" value="TreeGrafter"/>
</dbReference>
<dbReference type="GO" id="GO:0015031">
    <property type="term" value="P:protein transport"/>
    <property type="evidence" value="ECO:0007669"/>
    <property type="project" value="UniProtKB-KW"/>
</dbReference>
<evidence type="ECO:0000256" key="9">
    <source>
        <dbReference type="ARBA" id="ARBA00023242"/>
    </source>
</evidence>
<evidence type="ECO:0000313" key="11">
    <source>
        <dbReference type="EMBL" id="KER20332.1"/>
    </source>
</evidence>
<dbReference type="Pfam" id="PF01221">
    <property type="entry name" value="Dynein_light"/>
    <property type="match status" value="1"/>
</dbReference>
<evidence type="ECO:0000256" key="2">
    <source>
        <dbReference type="ARBA" id="ARBA00004245"/>
    </source>
</evidence>
<accession>A0A074Z489</accession>
<evidence type="ECO:0000256" key="4">
    <source>
        <dbReference type="ARBA" id="ARBA00022490"/>
    </source>
</evidence>
<dbReference type="GeneID" id="20325265"/>
<keyword evidence="10" id="KW-0505">Motor protein</keyword>
<dbReference type="EMBL" id="KL597067">
    <property type="protein sequence ID" value="KER20332.1"/>
    <property type="molecule type" value="Genomic_DNA"/>
</dbReference>
<comment type="similarity">
    <text evidence="10">Belongs to the dynein light chain family.</text>
</comment>
<evidence type="ECO:0000256" key="1">
    <source>
        <dbReference type="ARBA" id="ARBA00004123"/>
    </source>
</evidence>
<organism evidence="11 12">
    <name type="scientific">Opisthorchis viverrini</name>
    <name type="common">Southeast Asian liver fluke</name>
    <dbReference type="NCBI Taxonomy" id="6198"/>
    <lineage>
        <taxon>Eukaryota</taxon>
        <taxon>Metazoa</taxon>
        <taxon>Spiralia</taxon>
        <taxon>Lophotrochozoa</taxon>
        <taxon>Platyhelminthes</taxon>
        <taxon>Trematoda</taxon>
        <taxon>Digenea</taxon>
        <taxon>Opisthorchiida</taxon>
        <taxon>Opisthorchiata</taxon>
        <taxon>Opisthorchiidae</taxon>
        <taxon>Opisthorchis</taxon>
    </lineage>
</organism>
<dbReference type="GO" id="GO:0005868">
    <property type="term" value="C:cytoplasmic dynein complex"/>
    <property type="evidence" value="ECO:0007669"/>
    <property type="project" value="TreeGrafter"/>
</dbReference>
<keyword evidence="12" id="KW-1185">Reference proteome</keyword>
<dbReference type="InterPro" id="IPR001372">
    <property type="entry name" value="Dynein_light_chain_typ-1/2"/>
</dbReference>
<dbReference type="CTD" id="20325265"/>
<protein>
    <recommendedName>
        <fullName evidence="10">Dynein light chain</fullName>
    </recommendedName>
</protein>
<dbReference type="OrthoDB" id="10033309at2759"/>
<keyword evidence="4 10" id="KW-0963">Cytoplasm</keyword>
<reference evidence="11 12" key="1">
    <citation type="submission" date="2013-11" db="EMBL/GenBank/DDBJ databases">
        <title>Opisthorchis viverrini - life in the bile duct.</title>
        <authorList>
            <person name="Young N.D."/>
            <person name="Nagarajan N."/>
            <person name="Lin S.J."/>
            <person name="Korhonen P.K."/>
            <person name="Jex A.R."/>
            <person name="Hall R.S."/>
            <person name="Safavi-Hemami H."/>
            <person name="Kaewkong W."/>
            <person name="Bertrand D."/>
            <person name="Gao S."/>
            <person name="Seet Q."/>
            <person name="Wongkham S."/>
            <person name="Teh B.T."/>
            <person name="Wongkham C."/>
            <person name="Intapan P.M."/>
            <person name="Maleewong W."/>
            <person name="Yang X."/>
            <person name="Hu M."/>
            <person name="Wang Z."/>
            <person name="Hofmann A."/>
            <person name="Sternberg P.W."/>
            <person name="Tan P."/>
            <person name="Wang J."/>
            <person name="Gasser R.B."/>
        </authorList>
    </citation>
    <scope>NUCLEOTIDE SEQUENCE [LARGE SCALE GENOMIC DNA]</scope>
</reference>
<dbReference type="PANTHER" id="PTHR11886">
    <property type="entry name" value="DYNEIN LIGHT CHAIN"/>
    <property type="match status" value="1"/>
</dbReference>
<dbReference type="RefSeq" id="XP_009175925.1">
    <property type="nucleotide sequence ID" value="XM_009177661.1"/>
</dbReference>
<name>A0A074Z489_OPIVI</name>
<keyword evidence="10" id="KW-0243">Dynein</keyword>
<dbReference type="SUPFAM" id="SSF54648">
    <property type="entry name" value="DLC"/>
    <property type="match status" value="1"/>
</dbReference>
<dbReference type="GO" id="GO:0051028">
    <property type="term" value="P:mRNA transport"/>
    <property type="evidence" value="ECO:0007669"/>
    <property type="project" value="UniProtKB-KW"/>
</dbReference>
<dbReference type="GO" id="GO:0005634">
    <property type="term" value="C:nucleus"/>
    <property type="evidence" value="ECO:0007669"/>
    <property type="project" value="UniProtKB-SubCell"/>
</dbReference>
<dbReference type="PANTHER" id="PTHR11886:SF35">
    <property type="entry name" value="DYNEIN LIGHT CHAIN"/>
    <property type="match status" value="1"/>
</dbReference>
<dbReference type="InterPro" id="IPR037177">
    <property type="entry name" value="DLC_sf"/>
</dbReference>
<evidence type="ECO:0000256" key="5">
    <source>
        <dbReference type="ARBA" id="ARBA00022701"/>
    </source>
</evidence>
<dbReference type="CDD" id="cd21450">
    <property type="entry name" value="DLC-like_DYNLL1-like"/>
    <property type="match status" value="1"/>
</dbReference>
<keyword evidence="7" id="KW-0653">Protein transport</keyword>
<comment type="subcellular location">
    <subcellularLocation>
        <location evidence="2 10">Cytoplasm</location>
        <location evidence="2 10">Cytoskeleton</location>
    </subcellularLocation>
    <subcellularLocation>
        <location evidence="1">Nucleus</location>
    </subcellularLocation>
</comment>
<evidence type="ECO:0000256" key="7">
    <source>
        <dbReference type="ARBA" id="ARBA00022927"/>
    </source>
</evidence>
<keyword evidence="9" id="KW-0539">Nucleus</keyword>
<dbReference type="GO" id="GO:0007017">
    <property type="term" value="P:microtubule-based process"/>
    <property type="evidence" value="ECO:0007669"/>
    <property type="project" value="InterPro"/>
</dbReference>
<dbReference type="FunFam" id="3.30.740.10:FF:000005">
    <property type="entry name" value="Dynein light chain"/>
    <property type="match status" value="1"/>
</dbReference>
<keyword evidence="5 10" id="KW-0493">Microtubule</keyword>
<dbReference type="SMART" id="SM01375">
    <property type="entry name" value="Dynein_light"/>
    <property type="match status" value="1"/>
</dbReference>
<evidence type="ECO:0000256" key="8">
    <source>
        <dbReference type="ARBA" id="ARBA00023212"/>
    </source>
</evidence>
<sequence>MSQAILQKGDMSSDQQGELLKLANDLMEKAGNPVKVASNLRDEMNKRYGPAWQCVVGRDFSSFITFEKGTFAEFMIGDYDFVVFKWSKKDK</sequence>
<gene>
    <name evidence="11" type="ORF">T265_11097</name>
</gene>
<keyword evidence="8 10" id="KW-0206">Cytoskeleton</keyword>
<dbReference type="AlphaFoldDB" id="A0A074Z489"/>